<protein>
    <submittedName>
        <fullName evidence="4">Alcohol dehydrogenase</fullName>
    </submittedName>
</protein>
<evidence type="ECO:0000256" key="2">
    <source>
        <dbReference type="ARBA" id="ARBA00023002"/>
    </source>
</evidence>
<dbReference type="PRINTS" id="PR00081">
    <property type="entry name" value="GDHRDH"/>
</dbReference>
<dbReference type="RefSeq" id="WP_057849668.1">
    <property type="nucleotide sequence ID" value="NZ_LLXX01000040.1"/>
</dbReference>
<gene>
    <name evidence="4" type="ORF">CP49_34445</name>
</gene>
<dbReference type="Proteomes" id="UP000051913">
    <property type="component" value="Unassembled WGS sequence"/>
</dbReference>
<evidence type="ECO:0000256" key="1">
    <source>
        <dbReference type="ARBA" id="ARBA00006484"/>
    </source>
</evidence>
<dbReference type="InterPro" id="IPR057326">
    <property type="entry name" value="KR_dom"/>
</dbReference>
<keyword evidence="2" id="KW-0560">Oxidoreductase</keyword>
<accession>A0A0R3LTV0</accession>
<evidence type="ECO:0000313" key="4">
    <source>
        <dbReference type="EMBL" id="KRR11402.1"/>
    </source>
</evidence>
<keyword evidence="5" id="KW-1185">Reference proteome</keyword>
<dbReference type="FunFam" id="3.40.50.720:FF:000084">
    <property type="entry name" value="Short-chain dehydrogenase reductase"/>
    <property type="match status" value="1"/>
</dbReference>
<organism evidence="4 5">
    <name type="scientific">Bradyrhizobium valentinum</name>
    <dbReference type="NCBI Taxonomy" id="1518501"/>
    <lineage>
        <taxon>Bacteria</taxon>
        <taxon>Pseudomonadati</taxon>
        <taxon>Pseudomonadota</taxon>
        <taxon>Alphaproteobacteria</taxon>
        <taxon>Hyphomicrobiales</taxon>
        <taxon>Nitrobacteraceae</taxon>
        <taxon>Bradyrhizobium</taxon>
    </lineage>
</organism>
<dbReference type="EMBL" id="LLXX01000040">
    <property type="protein sequence ID" value="KRR11402.1"/>
    <property type="molecule type" value="Genomic_DNA"/>
</dbReference>
<proteinExistence type="inferred from homology"/>
<comment type="caution">
    <text evidence="4">The sequence shown here is derived from an EMBL/GenBank/DDBJ whole genome shotgun (WGS) entry which is preliminary data.</text>
</comment>
<dbReference type="Pfam" id="PF13561">
    <property type="entry name" value="adh_short_C2"/>
    <property type="match status" value="1"/>
</dbReference>
<evidence type="ECO:0000313" key="5">
    <source>
        <dbReference type="Proteomes" id="UP000051913"/>
    </source>
</evidence>
<dbReference type="PANTHER" id="PTHR42760:SF133">
    <property type="entry name" value="3-OXOACYL-[ACYL-CARRIER-PROTEIN] REDUCTASE"/>
    <property type="match status" value="1"/>
</dbReference>
<reference evidence="4 5" key="1">
    <citation type="submission" date="2014-03" db="EMBL/GenBank/DDBJ databases">
        <title>Bradyrhizobium valentinum sp. nov., isolated from effective nodules of Lupinus mariae-josephae, a lupine endemic of basic-lime soils in Eastern Spain.</title>
        <authorList>
            <person name="Duran D."/>
            <person name="Rey L."/>
            <person name="Navarro A."/>
            <person name="Busquets A."/>
            <person name="Imperial J."/>
            <person name="Ruiz-Argueso T."/>
        </authorList>
    </citation>
    <scope>NUCLEOTIDE SEQUENCE [LARGE SCALE GENOMIC DNA]</scope>
    <source>
        <strain evidence="4 5">LmjM3</strain>
    </source>
</reference>
<name>A0A0R3LTV0_9BRAD</name>
<dbReference type="PANTHER" id="PTHR42760">
    <property type="entry name" value="SHORT-CHAIN DEHYDROGENASES/REDUCTASES FAMILY MEMBER"/>
    <property type="match status" value="1"/>
</dbReference>
<feature type="domain" description="Ketoreductase" evidence="3">
    <location>
        <begin position="19"/>
        <end position="201"/>
    </location>
</feature>
<dbReference type="Gene3D" id="3.40.50.720">
    <property type="entry name" value="NAD(P)-binding Rossmann-like Domain"/>
    <property type="match status" value="1"/>
</dbReference>
<sequence length="265" mass="27524">MTMQRVDMQPQHAMSLLGKVALVVGGYGAIGTTISETLANAGATSIVAGRSGDRARALATELSDKGFSVHGVELDACDVSAVRDLSASLKQQYGSIDILVNCVGSNKEQTLLEVTEEAFDEVYSRTLRAGMFLSQAVAAHQVAAGMGGSQIHLLSVRSSLGFRNRGYSAFCAAKGGLAVLLKQHATELAPYGITVNGIAPGAVRTHKSDKAIDATTFQRATADVPLGRLATPADVAGAVHFLASALSRFVTGQILYVDGGVTACR</sequence>
<dbReference type="GO" id="GO:0006633">
    <property type="term" value="P:fatty acid biosynthetic process"/>
    <property type="evidence" value="ECO:0007669"/>
    <property type="project" value="TreeGrafter"/>
</dbReference>
<comment type="similarity">
    <text evidence="1">Belongs to the short-chain dehydrogenases/reductases (SDR) family.</text>
</comment>
<evidence type="ECO:0000259" key="3">
    <source>
        <dbReference type="SMART" id="SM00822"/>
    </source>
</evidence>
<dbReference type="SUPFAM" id="SSF51735">
    <property type="entry name" value="NAD(P)-binding Rossmann-fold domains"/>
    <property type="match status" value="1"/>
</dbReference>
<dbReference type="AlphaFoldDB" id="A0A0R3LTV0"/>
<dbReference type="GO" id="GO:0048038">
    <property type="term" value="F:quinone binding"/>
    <property type="evidence" value="ECO:0007669"/>
    <property type="project" value="TreeGrafter"/>
</dbReference>
<dbReference type="SMART" id="SM00822">
    <property type="entry name" value="PKS_KR"/>
    <property type="match status" value="1"/>
</dbReference>
<dbReference type="GO" id="GO:0016616">
    <property type="term" value="F:oxidoreductase activity, acting on the CH-OH group of donors, NAD or NADP as acceptor"/>
    <property type="evidence" value="ECO:0007669"/>
    <property type="project" value="UniProtKB-ARBA"/>
</dbReference>
<dbReference type="InterPro" id="IPR036291">
    <property type="entry name" value="NAD(P)-bd_dom_sf"/>
</dbReference>
<dbReference type="InterPro" id="IPR002347">
    <property type="entry name" value="SDR_fam"/>
</dbReference>